<dbReference type="Gene3D" id="3.40.930.10">
    <property type="entry name" value="Mannitol-specific EII, Chain A"/>
    <property type="match status" value="1"/>
</dbReference>
<gene>
    <name evidence="17" type="ORF">FHL02_01795</name>
</gene>
<evidence type="ECO:0000259" key="15">
    <source>
        <dbReference type="PROSITE" id="PS51099"/>
    </source>
</evidence>
<dbReference type="GO" id="GO:0022877">
    <property type="term" value="F:protein-N(PI)-phosphohistidine-fructose phosphotransferase system transporter activity"/>
    <property type="evidence" value="ECO:0007669"/>
    <property type="project" value="InterPro"/>
</dbReference>
<dbReference type="PANTHER" id="PTHR30505:SF28">
    <property type="entry name" value="PTS SYSTEM 2-O-ALPHA-MANNOSYL-D-GLYCERATE-SPECIFIC EIIABC COMPONENT"/>
    <property type="match status" value="1"/>
</dbReference>
<dbReference type="InterPro" id="IPR050864">
    <property type="entry name" value="Bacterial_PTS_Sugar_Transport"/>
</dbReference>
<dbReference type="FunFam" id="3.40.930.10:FF:000009">
    <property type="entry name" value="PTS system, fructose specific IIABC component"/>
    <property type="match status" value="1"/>
</dbReference>
<dbReference type="OrthoDB" id="9782569at2"/>
<feature type="transmembrane region" description="Helical" evidence="13">
    <location>
        <begin position="350"/>
        <end position="373"/>
    </location>
</feature>
<evidence type="ECO:0000256" key="11">
    <source>
        <dbReference type="ARBA" id="ARBA00023136"/>
    </source>
</evidence>
<evidence type="ECO:0000256" key="13">
    <source>
        <dbReference type="SAM" id="Phobius"/>
    </source>
</evidence>
<evidence type="ECO:0000256" key="8">
    <source>
        <dbReference type="ARBA" id="ARBA00022683"/>
    </source>
</evidence>
<feature type="domain" description="PTS EIIB type-2" evidence="15">
    <location>
        <begin position="186"/>
        <end position="281"/>
    </location>
</feature>
<dbReference type="EMBL" id="VDFM01000001">
    <property type="protein sequence ID" value="MQS51745.1"/>
    <property type="molecule type" value="Genomic_DNA"/>
</dbReference>
<evidence type="ECO:0000256" key="7">
    <source>
        <dbReference type="ARBA" id="ARBA00022679"/>
    </source>
</evidence>
<evidence type="ECO:0000256" key="3">
    <source>
        <dbReference type="ARBA" id="ARBA00022448"/>
    </source>
</evidence>
<feature type="transmembrane region" description="Helical" evidence="13">
    <location>
        <begin position="480"/>
        <end position="500"/>
    </location>
</feature>
<proteinExistence type="predicted"/>
<protein>
    <submittedName>
        <fullName evidence="17">PTS fructose transporter subunit IIC</fullName>
    </submittedName>
</protein>
<dbReference type="GO" id="GO:0005737">
    <property type="term" value="C:cytoplasm"/>
    <property type="evidence" value="ECO:0007669"/>
    <property type="project" value="UniProtKB-SubCell"/>
</dbReference>
<feature type="transmembrane region" description="Helical" evidence="13">
    <location>
        <begin position="405"/>
        <end position="422"/>
    </location>
</feature>
<dbReference type="Pfam" id="PF02378">
    <property type="entry name" value="PTS_EIIC"/>
    <property type="match status" value="1"/>
</dbReference>
<keyword evidence="4" id="KW-1003">Cell membrane</keyword>
<dbReference type="InterPro" id="IPR002178">
    <property type="entry name" value="PTS_EIIA_type-2_dom"/>
</dbReference>
<feature type="transmembrane region" description="Helical" evidence="13">
    <location>
        <begin position="621"/>
        <end position="641"/>
    </location>
</feature>
<dbReference type="InterPro" id="IPR016152">
    <property type="entry name" value="PTrfase/Anion_transptr"/>
</dbReference>
<dbReference type="NCBIfam" id="TIGR01427">
    <property type="entry name" value="PTS_IIC_fructo"/>
    <property type="match status" value="1"/>
</dbReference>
<dbReference type="Pfam" id="PF00359">
    <property type="entry name" value="PTS_EIIA_2"/>
    <property type="match status" value="1"/>
</dbReference>
<dbReference type="PROSITE" id="PS51099">
    <property type="entry name" value="PTS_EIIB_TYPE_2"/>
    <property type="match status" value="1"/>
</dbReference>
<keyword evidence="10 13" id="KW-1133">Transmembrane helix</keyword>
<evidence type="ECO:0000256" key="9">
    <source>
        <dbReference type="ARBA" id="ARBA00022692"/>
    </source>
</evidence>
<dbReference type="PROSITE" id="PS51104">
    <property type="entry name" value="PTS_EIIC_TYPE_2"/>
    <property type="match status" value="1"/>
</dbReference>
<keyword evidence="5" id="KW-0597">Phosphoprotein</keyword>
<dbReference type="NCBIfam" id="TIGR00848">
    <property type="entry name" value="fruA"/>
    <property type="match status" value="1"/>
</dbReference>
<feature type="transmembrane region" description="Helical" evidence="13">
    <location>
        <begin position="582"/>
        <end position="601"/>
    </location>
</feature>
<keyword evidence="11 13" id="KW-0472">Membrane</keyword>
<dbReference type="InterPro" id="IPR013011">
    <property type="entry name" value="PTS_EIIB_2"/>
</dbReference>
<dbReference type="Gene3D" id="3.40.50.2300">
    <property type="match status" value="1"/>
</dbReference>
<feature type="transmembrane region" description="Helical" evidence="13">
    <location>
        <begin position="380"/>
        <end position="399"/>
    </location>
</feature>
<dbReference type="CDD" id="cd05569">
    <property type="entry name" value="PTS_IIB_fructose"/>
    <property type="match status" value="1"/>
</dbReference>
<feature type="transmembrane region" description="Helical" evidence="13">
    <location>
        <begin position="521"/>
        <end position="544"/>
    </location>
</feature>
<dbReference type="GO" id="GO:0009401">
    <property type="term" value="P:phosphoenolpyruvate-dependent sugar phosphotransferase system"/>
    <property type="evidence" value="ECO:0007669"/>
    <property type="project" value="UniProtKB-KW"/>
</dbReference>
<keyword evidence="9 13" id="KW-0812">Transmembrane</keyword>
<dbReference type="GO" id="GO:0090563">
    <property type="term" value="F:protein-phosphocysteine-sugar phosphotransferase activity"/>
    <property type="evidence" value="ECO:0007669"/>
    <property type="project" value="TreeGrafter"/>
</dbReference>
<dbReference type="GO" id="GO:0005351">
    <property type="term" value="F:carbohydrate:proton symporter activity"/>
    <property type="evidence" value="ECO:0007669"/>
    <property type="project" value="InterPro"/>
</dbReference>
<dbReference type="PANTHER" id="PTHR30505">
    <property type="entry name" value="FRUCTOSE-LIKE PERMEASE"/>
    <property type="match status" value="1"/>
</dbReference>
<organism evidence="17 18">
    <name type="scientific">Companilactobacillus mishanensis</name>
    <dbReference type="NCBI Taxonomy" id="2486008"/>
    <lineage>
        <taxon>Bacteria</taxon>
        <taxon>Bacillati</taxon>
        <taxon>Bacillota</taxon>
        <taxon>Bacilli</taxon>
        <taxon>Lactobacillales</taxon>
        <taxon>Lactobacillaceae</taxon>
        <taxon>Companilactobacillus</taxon>
    </lineage>
</organism>
<dbReference type="CDD" id="cd00211">
    <property type="entry name" value="PTS_IIA_fru"/>
    <property type="match status" value="1"/>
</dbReference>
<dbReference type="InterPro" id="IPR003501">
    <property type="entry name" value="PTS_EIIB_2/3"/>
</dbReference>
<dbReference type="InterPro" id="IPR013014">
    <property type="entry name" value="PTS_EIIC_2"/>
</dbReference>
<evidence type="ECO:0000256" key="12">
    <source>
        <dbReference type="SAM" id="MobiDB-lite"/>
    </source>
</evidence>
<feature type="domain" description="PTS EIIC type-2" evidence="16">
    <location>
        <begin position="310"/>
        <end position="641"/>
    </location>
</feature>
<keyword evidence="7" id="KW-0808">Transferase</keyword>
<dbReference type="AlphaFoldDB" id="A0A5P0ZFI6"/>
<dbReference type="InterPro" id="IPR036095">
    <property type="entry name" value="PTS_EIIB-like_sf"/>
</dbReference>
<evidence type="ECO:0000256" key="5">
    <source>
        <dbReference type="ARBA" id="ARBA00022553"/>
    </source>
</evidence>
<dbReference type="InterPro" id="IPR006327">
    <property type="entry name" value="PTS_IIC_fruc"/>
</dbReference>
<dbReference type="SUPFAM" id="SSF55804">
    <property type="entry name" value="Phoshotransferase/anion transport protein"/>
    <property type="match status" value="1"/>
</dbReference>
<dbReference type="PROSITE" id="PS00372">
    <property type="entry name" value="PTS_EIIA_TYPE_2_HIS"/>
    <property type="match status" value="1"/>
</dbReference>
<feature type="transmembrane region" description="Helical" evidence="13">
    <location>
        <begin position="442"/>
        <end position="460"/>
    </location>
</feature>
<dbReference type="NCBIfam" id="TIGR00829">
    <property type="entry name" value="FRU"/>
    <property type="match status" value="1"/>
</dbReference>
<evidence type="ECO:0000313" key="18">
    <source>
        <dbReference type="Proteomes" id="UP000380386"/>
    </source>
</evidence>
<evidence type="ECO:0000313" key="17">
    <source>
        <dbReference type="EMBL" id="MQS51745.1"/>
    </source>
</evidence>
<evidence type="ECO:0000259" key="16">
    <source>
        <dbReference type="PROSITE" id="PS51104"/>
    </source>
</evidence>
<accession>A0A5P0ZFI6</accession>
<dbReference type="Pfam" id="PF02302">
    <property type="entry name" value="PTS_IIB"/>
    <property type="match status" value="1"/>
</dbReference>
<feature type="transmembrane region" description="Helical" evidence="13">
    <location>
        <begin position="318"/>
        <end position="338"/>
    </location>
</feature>
<dbReference type="InterPro" id="IPR003353">
    <property type="entry name" value="PTS_IIB_fruc"/>
</dbReference>
<keyword evidence="3" id="KW-0813">Transport</keyword>
<comment type="subcellular location">
    <subcellularLocation>
        <location evidence="1">Cell inner membrane</location>
        <topology evidence="1">Multi-pass membrane protein</topology>
    </subcellularLocation>
    <subcellularLocation>
        <location evidence="2">Cytoplasm</location>
    </subcellularLocation>
</comment>
<dbReference type="InterPro" id="IPR003352">
    <property type="entry name" value="PTS_EIIC"/>
</dbReference>
<feature type="region of interest" description="Disordered" evidence="12">
    <location>
        <begin position="156"/>
        <end position="175"/>
    </location>
</feature>
<evidence type="ECO:0000256" key="2">
    <source>
        <dbReference type="ARBA" id="ARBA00004496"/>
    </source>
</evidence>
<dbReference type="GO" id="GO:0005886">
    <property type="term" value="C:plasma membrane"/>
    <property type="evidence" value="ECO:0007669"/>
    <property type="project" value="UniProtKB-SubCell"/>
</dbReference>
<dbReference type="Proteomes" id="UP000380386">
    <property type="component" value="Unassembled WGS sequence"/>
</dbReference>
<evidence type="ECO:0000256" key="1">
    <source>
        <dbReference type="ARBA" id="ARBA00004429"/>
    </source>
</evidence>
<dbReference type="PROSITE" id="PS51094">
    <property type="entry name" value="PTS_EIIA_TYPE_2"/>
    <property type="match status" value="1"/>
</dbReference>
<feature type="domain" description="PTS EIIA type-2" evidence="14">
    <location>
        <begin position="5"/>
        <end position="149"/>
    </location>
</feature>
<comment type="caution">
    <text evidence="17">The sequence shown here is derived from an EMBL/GenBank/DDBJ whole genome shotgun (WGS) entry which is preliminary data.</text>
</comment>
<feature type="compositionally biased region" description="Basic and acidic residues" evidence="12">
    <location>
        <begin position="156"/>
        <end position="167"/>
    </location>
</feature>
<evidence type="ECO:0000256" key="6">
    <source>
        <dbReference type="ARBA" id="ARBA00022597"/>
    </source>
</evidence>
<dbReference type="SUPFAM" id="SSF52794">
    <property type="entry name" value="PTS system IIB component-like"/>
    <property type="match status" value="1"/>
</dbReference>
<evidence type="ECO:0000256" key="10">
    <source>
        <dbReference type="ARBA" id="ARBA00022989"/>
    </source>
</evidence>
<evidence type="ECO:0000256" key="4">
    <source>
        <dbReference type="ARBA" id="ARBA00022475"/>
    </source>
</evidence>
<name>A0A5P0ZFI6_9LACO</name>
<evidence type="ECO:0000259" key="14">
    <source>
        <dbReference type="PROSITE" id="PS51094"/>
    </source>
</evidence>
<keyword evidence="6" id="KW-0762">Sugar transport</keyword>
<dbReference type="RefSeq" id="WP_153381857.1">
    <property type="nucleotide sequence ID" value="NZ_VDFM01000001.1"/>
</dbReference>
<keyword evidence="8" id="KW-0598">Phosphotransferase system</keyword>
<sequence>MDLKELLLKDAMIMDLKATTKEEAIDEMVDKYFEVGVIDDKELYKSDILKREAETSTGIGDGIAIPHAHDKAVKRATVLFAKSESGLDYKSLDGQPTFLFFMIAAPEGADNLHLQALASLSSLLINPDLVSNLKKAKTADEVQKLFDDAMAAKEAKDKADEEKEQARSKAAAEAAAKESSNKKPFVVAVTACPTGIAHTYMAEAALKEQAEKMGVDIKVETNGSEGVKHLLSASDIASADGVIIAADKKVDMPRFDGKHLVNRPVTDGINKAEELINLATEQKAPIFHSEGGAASTEEESTEKKSLWSKIYADLMNGISNMLPFVVGGGILMALSFLLEPAVGSNSQWFLFFNNVGNYAFSFLIPILAAYIAVSIGDRPALLPGFVGGYMASVATASVVPSKSPAGFIGGLLAGFIAGWVVIGLKKLLKGLPKTLDGLKPILLYPVLGLLFTGAIMYFAVDPVFAVVNHAITNFLESMGTGNAVILGTLLGGMMAVDMGGPFNKAAYTFAIGTFTATQDGALMAAVMVGGMIPPLAIAIATTFWKNKFTEQERQAGLSNYVLGISFITEGAIPFAAGDPLHVIVSSVIGAAIGGGLTQLWHVNVPAPHGGLFVTLLANHPLLYLLAVVIGAIVAGVIYGLWKPAKAAETQSK</sequence>
<dbReference type="InterPro" id="IPR004715">
    <property type="entry name" value="PTS_IIA_fruc"/>
</dbReference>
<dbReference type="FunFam" id="3.40.50.2300:FF:000014">
    <property type="entry name" value="PTS system fructose-like transporter subunit IIB"/>
    <property type="match status" value="1"/>
</dbReference>
<reference evidence="17 18" key="1">
    <citation type="journal article" date="2019" name="Syst. Appl. Microbiol.">
        <title>Polyphasic characterization of two novel Lactobacillus spp. isolated from blown salami packages: Description of Lactobacillus halodurans sp. nov. and Lactobacillus salsicarnum sp. nov.</title>
        <authorList>
            <person name="Schuster J.A."/>
            <person name="Klingl A."/>
            <person name="Vogel R.F."/>
            <person name="Ehrmann M.A."/>
        </authorList>
    </citation>
    <scope>NUCLEOTIDE SEQUENCE [LARGE SCALE GENOMIC DNA]</scope>
    <source>
        <strain evidence="17 18">TMW 1.2118</strain>
    </source>
</reference>